<gene>
    <name evidence="2" type="ORF">AC578_9755</name>
</gene>
<dbReference type="Proteomes" id="UP000070133">
    <property type="component" value="Unassembled WGS sequence"/>
</dbReference>
<evidence type="ECO:0000313" key="3">
    <source>
        <dbReference type="Proteomes" id="UP000070133"/>
    </source>
</evidence>
<proteinExistence type="predicted"/>
<dbReference type="AlphaFoldDB" id="A0A139HQR0"/>
<organism evidence="2 3">
    <name type="scientific">Pseudocercospora eumusae</name>
    <dbReference type="NCBI Taxonomy" id="321146"/>
    <lineage>
        <taxon>Eukaryota</taxon>
        <taxon>Fungi</taxon>
        <taxon>Dikarya</taxon>
        <taxon>Ascomycota</taxon>
        <taxon>Pezizomycotina</taxon>
        <taxon>Dothideomycetes</taxon>
        <taxon>Dothideomycetidae</taxon>
        <taxon>Mycosphaerellales</taxon>
        <taxon>Mycosphaerellaceae</taxon>
        <taxon>Pseudocercospora</taxon>
    </lineage>
</organism>
<reference evidence="2 3" key="1">
    <citation type="submission" date="2015-07" db="EMBL/GenBank/DDBJ databases">
        <title>Comparative genomics of the Sigatoka disease complex on banana suggests a link between parallel evolutionary changes in Pseudocercospora fijiensis and Pseudocercospora eumusae and increased virulence on the banana host.</title>
        <authorList>
            <person name="Chang T.-C."/>
            <person name="Salvucci A."/>
            <person name="Crous P.W."/>
            <person name="Stergiopoulos I."/>
        </authorList>
    </citation>
    <scope>NUCLEOTIDE SEQUENCE [LARGE SCALE GENOMIC DNA]</scope>
    <source>
        <strain evidence="2 3">CBS 114824</strain>
    </source>
</reference>
<protein>
    <submittedName>
        <fullName evidence="2">Uncharacterized protein</fullName>
    </submittedName>
</protein>
<dbReference type="EMBL" id="LFZN01000018">
    <property type="protein sequence ID" value="KXT04811.1"/>
    <property type="molecule type" value="Genomic_DNA"/>
</dbReference>
<feature type="region of interest" description="Disordered" evidence="1">
    <location>
        <begin position="1"/>
        <end position="22"/>
    </location>
</feature>
<evidence type="ECO:0000313" key="2">
    <source>
        <dbReference type="EMBL" id="KXT04811.1"/>
    </source>
</evidence>
<name>A0A139HQR0_9PEZI</name>
<keyword evidence="3" id="KW-1185">Reference proteome</keyword>
<comment type="caution">
    <text evidence="2">The sequence shown here is derived from an EMBL/GenBank/DDBJ whole genome shotgun (WGS) entry which is preliminary data.</text>
</comment>
<accession>A0A139HQR0</accession>
<evidence type="ECO:0000256" key="1">
    <source>
        <dbReference type="SAM" id="MobiDB-lite"/>
    </source>
</evidence>
<sequence>MSNEGATTKRKADGPSSPKKRPRMTFSKTIEVIAVDKNQEPLRTFVIYEDDAEEMGTIWWHARAGGPLCYELNPDAIEIYLNWFYDKDLEIEKYAFVQPSEIQLKRHLELPEHRERASLLVGRIAGLLDLWVVGEEFEDCVFQDMIMDLVCEEELDQERDNLLHLLADVLRDSLADRFWDFHSYDQSHEPMRWLIDLLANSLSGAGLRAIICSDRLGEEDFTKALTDRIMEGRKGTPIISWDYHH</sequence>